<name>A0A0L0FCE4_9EUKA</name>
<evidence type="ECO:0000256" key="1">
    <source>
        <dbReference type="SAM" id="MobiDB-lite"/>
    </source>
</evidence>
<dbReference type="EMBL" id="KQ244400">
    <property type="protein sequence ID" value="KNC74447.1"/>
    <property type="molecule type" value="Genomic_DNA"/>
</dbReference>
<accession>A0A0L0FCE4</accession>
<evidence type="ECO:0000313" key="2">
    <source>
        <dbReference type="EMBL" id="KNC74447.1"/>
    </source>
</evidence>
<reference evidence="2 3" key="1">
    <citation type="submission" date="2011-02" db="EMBL/GenBank/DDBJ databases">
        <title>The Genome Sequence of Sphaeroforma arctica JP610.</title>
        <authorList>
            <consortium name="The Broad Institute Genome Sequencing Platform"/>
            <person name="Russ C."/>
            <person name="Cuomo C."/>
            <person name="Young S.K."/>
            <person name="Zeng Q."/>
            <person name="Gargeya S."/>
            <person name="Alvarado L."/>
            <person name="Berlin A."/>
            <person name="Chapman S.B."/>
            <person name="Chen Z."/>
            <person name="Freedman E."/>
            <person name="Gellesch M."/>
            <person name="Goldberg J."/>
            <person name="Griggs A."/>
            <person name="Gujja S."/>
            <person name="Heilman E."/>
            <person name="Heiman D."/>
            <person name="Howarth C."/>
            <person name="Mehta T."/>
            <person name="Neiman D."/>
            <person name="Pearson M."/>
            <person name="Roberts A."/>
            <person name="Saif S."/>
            <person name="Shea T."/>
            <person name="Shenoy N."/>
            <person name="Sisk P."/>
            <person name="Stolte C."/>
            <person name="Sykes S."/>
            <person name="White J."/>
            <person name="Yandava C."/>
            <person name="Burger G."/>
            <person name="Gray M.W."/>
            <person name="Holland P.W.H."/>
            <person name="King N."/>
            <person name="Lang F.B.F."/>
            <person name="Roger A.J."/>
            <person name="Ruiz-Trillo I."/>
            <person name="Haas B."/>
            <person name="Nusbaum C."/>
            <person name="Birren B."/>
        </authorList>
    </citation>
    <scope>NUCLEOTIDE SEQUENCE [LARGE SCALE GENOMIC DNA]</scope>
    <source>
        <strain evidence="2 3">JP610</strain>
    </source>
</reference>
<organism evidence="2 3">
    <name type="scientific">Sphaeroforma arctica JP610</name>
    <dbReference type="NCBI Taxonomy" id="667725"/>
    <lineage>
        <taxon>Eukaryota</taxon>
        <taxon>Ichthyosporea</taxon>
        <taxon>Ichthyophonida</taxon>
        <taxon>Sphaeroforma</taxon>
    </lineage>
</organism>
<feature type="compositionally biased region" description="Basic and acidic residues" evidence="1">
    <location>
        <begin position="115"/>
        <end position="146"/>
    </location>
</feature>
<dbReference type="GeneID" id="25913511"/>
<dbReference type="AlphaFoldDB" id="A0A0L0FCE4"/>
<protein>
    <submittedName>
        <fullName evidence="2">Uncharacterized protein</fullName>
    </submittedName>
</protein>
<gene>
    <name evidence="2" type="ORF">SARC_13007</name>
</gene>
<dbReference type="RefSeq" id="XP_014148349.1">
    <property type="nucleotide sequence ID" value="XM_014292874.1"/>
</dbReference>
<proteinExistence type="predicted"/>
<keyword evidence="3" id="KW-1185">Reference proteome</keyword>
<evidence type="ECO:0000313" key="3">
    <source>
        <dbReference type="Proteomes" id="UP000054560"/>
    </source>
</evidence>
<sequence>MVQEDTVGAVTHPSGKKVRCGLPAEEAGVETTPISEVGAFSSQSWRDTSEVLDQSVRKAEAQLEQVGALQSAGSFGAMYTRSQSAKSPKLTRLQRDLAQIVDSLPAQDDMDLDEHEVQEPLSAEERSKMEEDPVDKPLEDVKRDRL</sequence>
<feature type="region of interest" description="Disordered" evidence="1">
    <location>
        <begin position="102"/>
        <end position="146"/>
    </location>
</feature>
<dbReference type="Proteomes" id="UP000054560">
    <property type="component" value="Unassembled WGS sequence"/>
</dbReference>